<dbReference type="AlphaFoldDB" id="A0A840ET88"/>
<gene>
    <name evidence="2" type="ORF">GGR32_000916</name>
</gene>
<protein>
    <submittedName>
        <fullName evidence="2">Uncharacterized protein</fullName>
    </submittedName>
</protein>
<evidence type="ECO:0000313" key="3">
    <source>
        <dbReference type="Proteomes" id="UP000553034"/>
    </source>
</evidence>
<evidence type="ECO:0000313" key="2">
    <source>
        <dbReference type="EMBL" id="MBB4118636.1"/>
    </source>
</evidence>
<dbReference type="EMBL" id="JACIFO010000003">
    <property type="protein sequence ID" value="MBB4118636.1"/>
    <property type="molecule type" value="Genomic_DNA"/>
</dbReference>
<dbReference type="Proteomes" id="UP000553034">
    <property type="component" value="Unassembled WGS sequence"/>
</dbReference>
<accession>A0A840ET88</accession>
<feature type="chain" id="PRO_5032603847" evidence="1">
    <location>
        <begin position="21"/>
        <end position="205"/>
    </location>
</feature>
<feature type="signal peptide" evidence="1">
    <location>
        <begin position="1"/>
        <end position="20"/>
    </location>
</feature>
<proteinExistence type="predicted"/>
<dbReference type="RefSeq" id="WP_183476911.1">
    <property type="nucleotide sequence ID" value="NZ_JACIFO010000003.1"/>
</dbReference>
<comment type="caution">
    <text evidence="2">The sequence shown here is derived from an EMBL/GenBank/DDBJ whole genome shotgun (WGS) entry which is preliminary data.</text>
</comment>
<sequence>MKNINIVIIISLFSFLYSNAQEDSFERELKNFRFSLNMVLEQYEDEKVYKLDFNKRDSLIIYIDNFTAKNKANIKKHREKILASYKDNPDFRFDTTKYKKVDVSEINNNLKDFDLKENVPLSQLLWIDPMIEISSLKTIYYSREKGAAELAVYTTKANIATSLIKTRKLGHSQWEIIDNSYAVVGKFIYDLNKGCVVHMELFELK</sequence>
<keyword evidence="1" id="KW-0732">Signal</keyword>
<keyword evidence="3" id="KW-1185">Reference proteome</keyword>
<name>A0A840ET88_9FLAO</name>
<organism evidence="2 3">
    <name type="scientific">Mesonia hippocampi</name>
    <dbReference type="NCBI Taxonomy" id="1628250"/>
    <lineage>
        <taxon>Bacteria</taxon>
        <taxon>Pseudomonadati</taxon>
        <taxon>Bacteroidota</taxon>
        <taxon>Flavobacteriia</taxon>
        <taxon>Flavobacteriales</taxon>
        <taxon>Flavobacteriaceae</taxon>
        <taxon>Mesonia</taxon>
    </lineage>
</organism>
<reference evidence="2 3" key="1">
    <citation type="submission" date="2020-08" db="EMBL/GenBank/DDBJ databases">
        <title>Genomic Encyclopedia of Type Strains, Phase IV (KMG-IV): sequencing the most valuable type-strain genomes for metagenomic binning, comparative biology and taxonomic classification.</title>
        <authorList>
            <person name="Goeker M."/>
        </authorList>
    </citation>
    <scope>NUCLEOTIDE SEQUENCE [LARGE SCALE GENOMIC DNA]</scope>
    <source>
        <strain evidence="2 3">DSM 29568</strain>
    </source>
</reference>
<evidence type="ECO:0000256" key="1">
    <source>
        <dbReference type="SAM" id="SignalP"/>
    </source>
</evidence>